<dbReference type="Gene3D" id="3.90.1010.20">
    <property type="match status" value="1"/>
</dbReference>
<accession>A0A6C2C4K6</accession>
<dbReference type="InterPro" id="IPR007329">
    <property type="entry name" value="FMN-bd"/>
</dbReference>
<feature type="domain" description="FMN-binding" evidence="1">
    <location>
        <begin position="54"/>
        <end position="131"/>
    </location>
</feature>
<dbReference type="OrthoDB" id="8099475at2"/>
<dbReference type="GO" id="GO:0010181">
    <property type="term" value="F:FMN binding"/>
    <property type="evidence" value="ECO:0007669"/>
    <property type="project" value="InterPro"/>
</dbReference>
<dbReference type="SMART" id="SM00900">
    <property type="entry name" value="FMN_bind"/>
    <property type="match status" value="1"/>
</dbReference>
<keyword evidence="3" id="KW-1185">Reference proteome</keyword>
<name>A0A6C2C4K6_9LACO</name>
<proteinExistence type="predicted"/>
<dbReference type="Pfam" id="PF04205">
    <property type="entry name" value="FMN_bind"/>
    <property type="match status" value="1"/>
</dbReference>
<dbReference type="EMBL" id="SDGZ01000016">
    <property type="protein sequence ID" value="TYC48774.1"/>
    <property type="molecule type" value="Genomic_DNA"/>
</dbReference>
<gene>
    <name evidence="2" type="ORF">ESZ50_07810</name>
</gene>
<dbReference type="GO" id="GO:0016020">
    <property type="term" value="C:membrane"/>
    <property type="evidence" value="ECO:0007669"/>
    <property type="project" value="InterPro"/>
</dbReference>
<protein>
    <submittedName>
        <fullName evidence="2">FMN-binding protein</fullName>
    </submittedName>
</protein>
<reference evidence="2 3" key="1">
    <citation type="submission" date="2019-01" db="EMBL/GenBank/DDBJ databases">
        <title>Weissella sp. nov., a novel lactic acid bacterium isolated from animal feces.</title>
        <authorList>
            <person name="Wang L.-T."/>
        </authorList>
    </citation>
    <scope>NUCLEOTIDE SEQUENCE [LARGE SCALE GENOMIC DNA]</scope>
    <source>
        <strain evidence="2 3">8H-2</strain>
    </source>
</reference>
<evidence type="ECO:0000313" key="2">
    <source>
        <dbReference type="EMBL" id="TYC48774.1"/>
    </source>
</evidence>
<comment type="caution">
    <text evidence="2">The sequence shown here is derived from an EMBL/GenBank/DDBJ whole genome shotgun (WGS) entry which is preliminary data.</text>
</comment>
<evidence type="ECO:0000259" key="1">
    <source>
        <dbReference type="SMART" id="SM00900"/>
    </source>
</evidence>
<dbReference type="Proteomes" id="UP000371977">
    <property type="component" value="Unassembled WGS sequence"/>
</dbReference>
<dbReference type="AlphaFoldDB" id="A0A6C2C4K6"/>
<evidence type="ECO:0000313" key="3">
    <source>
        <dbReference type="Proteomes" id="UP000371977"/>
    </source>
</evidence>
<organism evidence="2 3">
    <name type="scientific">Weissella muntiaci</name>
    <dbReference type="NCBI Taxonomy" id="2508881"/>
    <lineage>
        <taxon>Bacteria</taxon>
        <taxon>Bacillati</taxon>
        <taxon>Bacillota</taxon>
        <taxon>Bacilli</taxon>
        <taxon>Lactobacillales</taxon>
        <taxon>Lactobacillaceae</taxon>
        <taxon>Weissella</taxon>
    </lineage>
</organism>
<sequence length="132" mass="14352">MGIFCFFILARRIRRDQQLQVQLTTQLVPLVQSSSTSGETLKDGTYTGSDSSYEFGDIQVQIVVANGKISKVTAIKYPTDNQKTQSINENAIPTYEASAVKSQSASFSNISGATKTWEAFTESLKTAINDAG</sequence>